<keyword evidence="4" id="KW-0175">Coiled coil</keyword>
<dbReference type="InterPro" id="IPR051212">
    <property type="entry name" value="Type-I_RE_S_subunit"/>
</dbReference>
<evidence type="ECO:0000256" key="3">
    <source>
        <dbReference type="ARBA" id="ARBA00023125"/>
    </source>
</evidence>
<gene>
    <name evidence="6" type="ORF">SAMN05216289_103230</name>
</gene>
<dbReference type="PANTHER" id="PTHR43140">
    <property type="entry name" value="TYPE-1 RESTRICTION ENZYME ECOKI SPECIFICITY PROTEIN"/>
    <property type="match status" value="1"/>
</dbReference>
<dbReference type="Pfam" id="PF01420">
    <property type="entry name" value="Methylase_S"/>
    <property type="match status" value="1"/>
</dbReference>
<keyword evidence="3" id="KW-0238">DNA-binding</keyword>
<reference evidence="6 7" key="1">
    <citation type="submission" date="2016-10" db="EMBL/GenBank/DDBJ databases">
        <authorList>
            <person name="de Groot N.N."/>
        </authorList>
    </citation>
    <scope>NUCLEOTIDE SEQUENCE [LARGE SCALE GENOMIC DNA]</scope>
    <source>
        <strain evidence="6 7">CGMCC 1.7659</strain>
    </source>
</reference>
<evidence type="ECO:0000256" key="4">
    <source>
        <dbReference type="SAM" id="Coils"/>
    </source>
</evidence>
<dbReference type="EMBL" id="FOVF01000003">
    <property type="protein sequence ID" value="SFN06935.1"/>
    <property type="molecule type" value="Genomic_DNA"/>
</dbReference>
<dbReference type="STRING" id="578942.SAMN05216289_103230"/>
<feature type="coiled-coil region" evidence="4">
    <location>
        <begin position="158"/>
        <end position="185"/>
    </location>
</feature>
<keyword evidence="7" id="KW-1185">Reference proteome</keyword>
<dbReference type="Proteomes" id="UP000198575">
    <property type="component" value="Unassembled WGS sequence"/>
</dbReference>
<dbReference type="OrthoDB" id="398435at2"/>
<proteinExistence type="inferred from homology"/>
<dbReference type="GO" id="GO:0003677">
    <property type="term" value="F:DNA binding"/>
    <property type="evidence" value="ECO:0007669"/>
    <property type="project" value="UniProtKB-KW"/>
</dbReference>
<organism evidence="6 7">
    <name type="scientific">Dokdonella immobilis</name>
    <dbReference type="NCBI Taxonomy" id="578942"/>
    <lineage>
        <taxon>Bacteria</taxon>
        <taxon>Pseudomonadati</taxon>
        <taxon>Pseudomonadota</taxon>
        <taxon>Gammaproteobacteria</taxon>
        <taxon>Lysobacterales</taxon>
        <taxon>Rhodanobacteraceae</taxon>
        <taxon>Dokdonella</taxon>
    </lineage>
</organism>
<dbReference type="AlphaFoldDB" id="A0A1I4W0J7"/>
<evidence type="ECO:0000313" key="6">
    <source>
        <dbReference type="EMBL" id="SFN06935.1"/>
    </source>
</evidence>
<dbReference type="InterPro" id="IPR044946">
    <property type="entry name" value="Restrct_endonuc_typeI_TRD_sf"/>
</dbReference>
<evidence type="ECO:0000256" key="2">
    <source>
        <dbReference type="ARBA" id="ARBA00022747"/>
    </source>
</evidence>
<keyword evidence="2" id="KW-0680">Restriction system</keyword>
<feature type="domain" description="Type I restriction modification DNA specificity" evidence="5">
    <location>
        <begin position="2"/>
        <end position="176"/>
    </location>
</feature>
<dbReference type="SUPFAM" id="SSF116734">
    <property type="entry name" value="DNA methylase specificity domain"/>
    <property type="match status" value="2"/>
</dbReference>
<dbReference type="InterPro" id="IPR000055">
    <property type="entry name" value="Restrct_endonuc_typeI_TRD"/>
</dbReference>
<evidence type="ECO:0000256" key="1">
    <source>
        <dbReference type="ARBA" id="ARBA00010923"/>
    </source>
</evidence>
<comment type="similarity">
    <text evidence="1">Belongs to the type-I restriction system S methylase family.</text>
</comment>
<evidence type="ECO:0000313" key="7">
    <source>
        <dbReference type="Proteomes" id="UP000198575"/>
    </source>
</evidence>
<dbReference type="PANTHER" id="PTHR43140:SF1">
    <property type="entry name" value="TYPE I RESTRICTION ENZYME ECOKI SPECIFICITY SUBUNIT"/>
    <property type="match status" value="1"/>
</dbReference>
<protein>
    <submittedName>
        <fullName evidence="6">Type I restriction enzyme, S subunit</fullName>
    </submittedName>
</protein>
<name>A0A1I4W0J7_9GAMM</name>
<evidence type="ECO:0000259" key="5">
    <source>
        <dbReference type="Pfam" id="PF01420"/>
    </source>
</evidence>
<dbReference type="GO" id="GO:0009307">
    <property type="term" value="P:DNA restriction-modification system"/>
    <property type="evidence" value="ECO:0007669"/>
    <property type="project" value="UniProtKB-KW"/>
</dbReference>
<dbReference type="Gene3D" id="3.90.220.20">
    <property type="entry name" value="DNA methylase specificity domains"/>
    <property type="match status" value="3"/>
</dbReference>
<accession>A0A1I4W0J7</accession>
<dbReference type="RefSeq" id="WP_092405050.1">
    <property type="nucleotide sequence ID" value="NZ_FOVF01000003.1"/>
</dbReference>
<sequence>MSLWPTVELGDVMCVHIDAVPSATLTSVNLAGVYGFGRGLFQRGPISPQETSYKNFHRLNAGDFVISSPKAWEGALARIPEEMDGWFLSPVFPTFRPTDALDTRYLDWYCKREAVWRQLQGKAKGMGARRESVSPAQFLSLEIPLPPLTEQQAIVSRLDTLADKVRQVNEHLDAIERDADRLLAVRFRDAIADAPMRPMAEVAPLVRREIIINPDKDYTELGVRSFYKGTFQRRTIPGSDFSWQALYRVQASDLVFSNIMAWEQAIAIAQRCDDGCVGNHRMLTCQANAEVAVPCFLWYYFTTEEGFSKIYAASPGTAARNRTMTAPALMAIDVPMPPLSAQRTFNALQSKVAELKARHATIRQANDALIPATLERVFSGAD</sequence>